<evidence type="ECO:0000313" key="1">
    <source>
        <dbReference type="EMBL" id="KUL21511.1"/>
    </source>
</evidence>
<protein>
    <submittedName>
        <fullName evidence="1">Uncharacterized protein</fullName>
    </submittedName>
</protein>
<dbReference type="Proteomes" id="UP000053244">
    <property type="component" value="Unassembled WGS sequence"/>
</dbReference>
<accession>A0A101J788</accession>
<proteinExistence type="predicted"/>
<reference evidence="1 2" key="1">
    <citation type="submission" date="2015-10" db="EMBL/GenBank/DDBJ databases">
        <authorList>
            <person name="Gilbert D.G."/>
        </authorList>
    </citation>
    <scope>NUCLEOTIDE SEQUENCE [LARGE SCALE GENOMIC DNA]</scope>
    <source>
        <strain evidence="1 2">NRRL B-16712</strain>
    </source>
</reference>
<organism evidence="1 2">
    <name type="scientific">Actinoplanes awajinensis subsp. mycoplanecinus</name>
    <dbReference type="NCBI Taxonomy" id="135947"/>
    <lineage>
        <taxon>Bacteria</taxon>
        <taxon>Bacillati</taxon>
        <taxon>Actinomycetota</taxon>
        <taxon>Actinomycetes</taxon>
        <taxon>Micromonosporales</taxon>
        <taxon>Micromonosporaceae</taxon>
        <taxon>Actinoplanes</taxon>
    </lineage>
</organism>
<sequence length="182" mass="20260">MGRSIPDWQARLALWSSGGVVRLDRDTVAGWRVDDRARVLLTEVGLPSFGYFRPGPQRAGEPVCPPYYLLGREPVGNHPHGASLDPDCGCGHVGISAVDGAVRQLFRGRDPLPVNSDVTLFFYFLDKVGGSLPTERDFADRVRERKAVRRAEAVMRRLVHRDPILTSGAESFWGYLFARPWG</sequence>
<dbReference type="InterPro" id="IPR025851">
    <property type="entry name" value="SUKH-4"/>
</dbReference>
<evidence type="ECO:0000313" key="2">
    <source>
        <dbReference type="Proteomes" id="UP000053244"/>
    </source>
</evidence>
<dbReference type="EMBL" id="LLZH01000352">
    <property type="protein sequence ID" value="KUL21511.1"/>
    <property type="molecule type" value="Genomic_DNA"/>
</dbReference>
<name>A0A101J788_9ACTN</name>
<dbReference type="AlphaFoldDB" id="A0A101J788"/>
<comment type="caution">
    <text evidence="1">The sequence shown here is derived from an EMBL/GenBank/DDBJ whole genome shotgun (WGS) entry which is preliminary data.</text>
</comment>
<dbReference type="Pfam" id="PF14435">
    <property type="entry name" value="SUKH-4"/>
    <property type="match status" value="1"/>
</dbReference>
<keyword evidence="2" id="KW-1185">Reference proteome</keyword>
<gene>
    <name evidence="1" type="ORF">ADL15_50595</name>
</gene>